<dbReference type="RefSeq" id="WP_014202872.1">
    <property type="nucleotide sequence ID" value="NC_016599.1"/>
</dbReference>
<dbReference type="GO" id="GO:0044715">
    <property type="term" value="F:8-oxo-dGDP phosphatase activity"/>
    <property type="evidence" value="ECO:0007669"/>
    <property type="project" value="TreeGrafter"/>
</dbReference>
<sequence length="130" mass="15076">MIRVVCAIIKNADGKLLLTQRSGKMDHSYHWEFPGGKVENDETDYAAITREIWEELQIEVEPLKKLTQVDWQYPNKKIALVPIICEIRSGTLNLNEHLDFVWLAINELTELNVLGADREVVNNLKRVYEN</sequence>
<dbReference type="GO" id="GO:0008413">
    <property type="term" value="F:8-oxo-7,8-dihydroguanosine triphosphate pyrophosphatase activity"/>
    <property type="evidence" value="ECO:0007669"/>
    <property type="project" value="TreeGrafter"/>
</dbReference>
<dbReference type="CDD" id="cd03425">
    <property type="entry name" value="NUDIX_MutT_NudA_like"/>
    <property type="match status" value="1"/>
</dbReference>
<evidence type="ECO:0000256" key="5">
    <source>
        <dbReference type="ARBA" id="ARBA00022723"/>
    </source>
</evidence>
<dbReference type="GO" id="GO:0046872">
    <property type="term" value="F:metal ion binding"/>
    <property type="evidence" value="ECO:0007669"/>
    <property type="project" value="UniProtKB-KW"/>
</dbReference>
<reference evidence="18 19" key="1">
    <citation type="journal article" date="2012" name="Stand. Genomic Sci.">
        <title>Genome sequence of the orange-pigmented seawater bacterium Owenweeksia hongkongensis type strain (UST20020801(T)).</title>
        <authorList>
            <person name="Riedel T."/>
            <person name="Held B."/>
            <person name="Nolan M."/>
            <person name="Lucas S."/>
            <person name="Lapidus A."/>
            <person name="Tice H."/>
            <person name="Del Rio T.G."/>
            <person name="Cheng J.F."/>
            <person name="Han C."/>
            <person name="Tapia R."/>
            <person name="Goodwin L.A."/>
            <person name="Pitluck S."/>
            <person name="Liolios K."/>
            <person name="Mavromatis K."/>
            <person name="Pagani I."/>
            <person name="Ivanova N."/>
            <person name="Mikhailova N."/>
            <person name="Pati A."/>
            <person name="Chen A."/>
            <person name="Palaniappan K."/>
            <person name="Rohde M."/>
            <person name="Tindall B.J."/>
            <person name="Detter J.C."/>
            <person name="Goker M."/>
            <person name="Woyke T."/>
            <person name="Bristow J."/>
            <person name="Eisen J.A."/>
            <person name="Markowitz V."/>
            <person name="Hugenholtz P."/>
            <person name="Klenk H.P."/>
            <person name="Kyrpides N.C."/>
        </authorList>
    </citation>
    <scope>NUCLEOTIDE SEQUENCE</scope>
    <source>
        <strain evidence="19">DSM 17368 / JCM 12287 / NRRL B-23963</strain>
    </source>
</reference>
<keyword evidence="6" id="KW-0227">DNA damage</keyword>
<keyword evidence="5" id="KW-0479">Metal-binding</keyword>
<keyword evidence="3" id="KW-0515">Mutator protein</keyword>
<evidence type="ECO:0000313" key="18">
    <source>
        <dbReference type="EMBL" id="AEV33523.1"/>
    </source>
</evidence>
<evidence type="ECO:0000256" key="6">
    <source>
        <dbReference type="ARBA" id="ARBA00022763"/>
    </source>
</evidence>
<dbReference type="EMBL" id="CP003156">
    <property type="protein sequence ID" value="AEV33523.1"/>
    <property type="molecule type" value="Genomic_DNA"/>
</dbReference>
<keyword evidence="8" id="KW-0460">Magnesium</keyword>
<dbReference type="STRING" id="926562.Oweho_2555"/>
<evidence type="ECO:0000256" key="2">
    <source>
        <dbReference type="ARBA" id="ARBA00005582"/>
    </source>
</evidence>
<dbReference type="PROSITE" id="PS51462">
    <property type="entry name" value="NUDIX"/>
    <property type="match status" value="1"/>
</dbReference>
<keyword evidence="4" id="KW-0235">DNA replication</keyword>
<evidence type="ECO:0000256" key="15">
    <source>
        <dbReference type="ARBA" id="ARBA00041979"/>
    </source>
</evidence>
<proteinExistence type="inferred from homology"/>
<evidence type="ECO:0000256" key="4">
    <source>
        <dbReference type="ARBA" id="ARBA00022705"/>
    </source>
</evidence>
<comment type="similarity">
    <text evidence="2">Belongs to the Nudix hydrolase family.</text>
</comment>
<evidence type="ECO:0000256" key="3">
    <source>
        <dbReference type="ARBA" id="ARBA00022457"/>
    </source>
</evidence>
<comment type="catalytic activity">
    <reaction evidence="10">
        <text>8-oxo-dGTP + H2O = 8-oxo-dGMP + diphosphate + H(+)</text>
        <dbReference type="Rhea" id="RHEA:31575"/>
        <dbReference type="ChEBI" id="CHEBI:15377"/>
        <dbReference type="ChEBI" id="CHEBI:15378"/>
        <dbReference type="ChEBI" id="CHEBI:33019"/>
        <dbReference type="ChEBI" id="CHEBI:63224"/>
        <dbReference type="ChEBI" id="CHEBI:77896"/>
        <dbReference type="EC" id="3.6.1.55"/>
    </reaction>
</comment>
<dbReference type="InterPro" id="IPR000086">
    <property type="entry name" value="NUDIX_hydrolase_dom"/>
</dbReference>
<evidence type="ECO:0000256" key="9">
    <source>
        <dbReference type="ARBA" id="ARBA00023204"/>
    </source>
</evidence>
<evidence type="ECO:0000256" key="10">
    <source>
        <dbReference type="ARBA" id="ARBA00035861"/>
    </source>
</evidence>
<evidence type="ECO:0000256" key="7">
    <source>
        <dbReference type="ARBA" id="ARBA00022801"/>
    </source>
</evidence>
<dbReference type="GO" id="GO:0006281">
    <property type="term" value="P:DNA repair"/>
    <property type="evidence" value="ECO:0007669"/>
    <property type="project" value="UniProtKB-KW"/>
</dbReference>
<dbReference type="Proteomes" id="UP000005631">
    <property type="component" value="Chromosome"/>
</dbReference>
<name>G8R8D0_OWEHD</name>
<keyword evidence="9" id="KW-0234">DNA repair</keyword>
<feature type="domain" description="Nudix hydrolase" evidence="17">
    <location>
        <begin position="1"/>
        <end position="125"/>
    </location>
</feature>
<dbReference type="EC" id="3.6.1.55" evidence="12"/>
<dbReference type="InterPro" id="IPR047127">
    <property type="entry name" value="MutT-like"/>
</dbReference>
<evidence type="ECO:0000256" key="8">
    <source>
        <dbReference type="ARBA" id="ARBA00022842"/>
    </source>
</evidence>
<dbReference type="Gene3D" id="3.90.79.10">
    <property type="entry name" value="Nucleoside Triphosphate Pyrophosphohydrolase"/>
    <property type="match status" value="1"/>
</dbReference>
<dbReference type="GO" id="GO:0006260">
    <property type="term" value="P:DNA replication"/>
    <property type="evidence" value="ECO:0007669"/>
    <property type="project" value="UniProtKB-KW"/>
</dbReference>
<keyword evidence="19" id="KW-1185">Reference proteome</keyword>
<dbReference type="PANTHER" id="PTHR47707">
    <property type="entry name" value="8-OXO-DGTP DIPHOSPHATASE"/>
    <property type="match status" value="1"/>
</dbReference>
<dbReference type="HOGENOM" id="CLU_037162_19_1_10"/>
<evidence type="ECO:0000256" key="12">
    <source>
        <dbReference type="ARBA" id="ARBA00038905"/>
    </source>
</evidence>
<accession>G8R8D0</accession>
<evidence type="ECO:0000256" key="16">
    <source>
        <dbReference type="ARBA" id="ARBA00042798"/>
    </source>
</evidence>
<dbReference type="OrthoDB" id="9810648at2"/>
<dbReference type="GO" id="GO:0044716">
    <property type="term" value="F:8-oxo-GDP phosphatase activity"/>
    <property type="evidence" value="ECO:0007669"/>
    <property type="project" value="TreeGrafter"/>
</dbReference>
<evidence type="ECO:0000256" key="13">
    <source>
        <dbReference type="ARBA" id="ARBA00040794"/>
    </source>
</evidence>
<evidence type="ECO:0000256" key="11">
    <source>
        <dbReference type="ARBA" id="ARBA00036904"/>
    </source>
</evidence>
<evidence type="ECO:0000259" key="17">
    <source>
        <dbReference type="PROSITE" id="PS51462"/>
    </source>
</evidence>
<comment type="catalytic activity">
    <reaction evidence="11">
        <text>8-oxo-GTP + H2O = 8-oxo-GMP + diphosphate + H(+)</text>
        <dbReference type="Rhea" id="RHEA:67616"/>
        <dbReference type="ChEBI" id="CHEBI:15377"/>
        <dbReference type="ChEBI" id="CHEBI:15378"/>
        <dbReference type="ChEBI" id="CHEBI:33019"/>
        <dbReference type="ChEBI" id="CHEBI:143553"/>
        <dbReference type="ChEBI" id="CHEBI:145694"/>
    </reaction>
</comment>
<keyword evidence="7 18" id="KW-0378">Hydrolase</keyword>
<dbReference type="KEGG" id="oho:Oweho_2555"/>
<dbReference type="SUPFAM" id="SSF55811">
    <property type="entry name" value="Nudix"/>
    <property type="match status" value="1"/>
</dbReference>
<dbReference type="eggNOG" id="COG0494">
    <property type="taxonomic scope" value="Bacteria"/>
</dbReference>
<dbReference type="GO" id="GO:0035539">
    <property type="term" value="F:8-oxo-7,8-dihydrodeoxyguanosine triphosphate pyrophosphatase activity"/>
    <property type="evidence" value="ECO:0007669"/>
    <property type="project" value="UniProtKB-EC"/>
</dbReference>
<evidence type="ECO:0000256" key="1">
    <source>
        <dbReference type="ARBA" id="ARBA00001946"/>
    </source>
</evidence>
<organism evidence="18 19">
    <name type="scientific">Owenweeksia hongkongensis (strain DSM 17368 / CIP 108786 / JCM 12287 / NRRL B-23963 / UST20020801)</name>
    <dbReference type="NCBI Taxonomy" id="926562"/>
    <lineage>
        <taxon>Bacteria</taxon>
        <taxon>Pseudomonadati</taxon>
        <taxon>Bacteroidota</taxon>
        <taxon>Flavobacteriia</taxon>
        <taxon>Flavobacteriales</taxon>
        <taxon>Owenweeksiaceae</taxon>
        <taxon>Owenweeksia</taxon>
    </lineage>
</organism>
<gene>
    <name evidence="18" type="ordered locus">Oweho_2555</name>
</gene>
<dbReference type="AlphaFoldDB" id="G8R8D0"/>
<evidence type="ECO:0000256" key="14">
    <source>
        <dbReference type="ARBA" id="ARBA00041592"/>
    </source>
</evidence>
<protein>
    <recommendedName>
        <fullName evidence="13">8-oxo-dGTP diphosphatase</fullName>
        <ecNumber evidence="12">3.6.1.55</ecNumber>
    </recommendedName>
    <alternativeName>
        <fullName evidence="16">7,8-dihydro-8-oxoguanine-triphosphatase</fullName>
    </alternativeName>
    <alternativeName>
        <fullName evidence="15">Mutator protein MutT</fullName>
    </alternativeName>
    <alternativeName>
        <fullName evidence="14">dGTP pyrophosphohydrolase</fullName>
    </alternativeName>
</protein>
<comment type="cofactor">
    <cofactor evidence="1">
        <name>Mg(2+)</name>
        <dbReference type="ChEBI" id="CHEBI:18420"/>
    </cofactor>
</comment>
<dbReference type="PANTHER" id="PTHR47707:SF1">
    <property type="entry name" value="NUDIX HYDROLASE FAMILY PROTEIN"/>
    <property type="match status" value="1"/>
</dbReference>
<dbReference type="InterPro" id="IPR015797">
    <property type="entry name" value="NUDIX_hydrolase-like_dom_sf"/>
</dbReference>
<dbReference type="Pfam" id="PF00293">
    <property type="entry name" value="NUDIX"/>
    <property type="match status" value="1"/>
</dbReference>
<evidence type="ECO:0000313" key="19">
    <source>
        <dbReference type="Proteomes" id="UP000005631"/>
    </source>
</evidence>